<dbReference type="EMBL" id="LAZR01000573">
    <property type="protein sequence ID" value="KKN63933.1"/>
    <property type="molecule type" value="Genomic_DNA"/>
</dbReference>
<organism evidence="2">
    <name type="scientific">marine sediment metagenome</name>
    <dbReference type="NCBI Taxonomy" id="412755"/>
    <lineage>
        <taxon>unclassified sequences</taxon>
        <taxon>metagenomes</taxon>
        <taxon>ecological metagenomes</taxon>
    </lineage>
</organism>
<reference evidence="2" key="1">
    <citation type="journal article" date="2015" name="Nature">
        <title>Complex archaea that bridge the gap between prokaryotes and eukaryotes.</title>
        <authorList>
            <person name="Spang A."/>
            <person name="Saw J.H."/>
            <person name="Jorgensen S.L."/>
            <person name="Zaremba-Niedzwiedzka K."/>
            <person name="Martijn J."/>
            <person name="Lind A.E."/>
            <person name="van Eijk R."/>
            <person name="Schleper C."/>
            <person name="Guy L."/>
            <person name="Ettema T.J."/>
        </authorList>
    </citation>
    <scope>NUCLEOTIDE SEQUENCE</scope>
</reference>
<evidence type="ECO:0000256" key="1">
    <source>
        <dbReference type="SAM" id="Phobius"/>
    </source>
</evidence>
<keyword evidence="1" id="KW-1133">Transmembrane helix</keyword>
<proteinExistence type="predicted"/>
<protein>
    <submittedName>
        <fullName evidence="2">Uncharacterized protein</fullName>
    </submittedName>
</protein>
<keyword evidence="1" id="KW-0472">Membrane</keyword>
<feature type="transmembrane region" description="Helical" evidence="1">
    <location>
        <begin position="41"/>
        <end position="67"/>
    </location>
</feature>
<accession>A0A0F9VDR2</accession>
<comment type="caution">
    <text evidence="2">The sequence shown here is derived from an EMBL/GenBank/DDBJ whole genome shotgun (WGS) entry which is preliminary data.</text>
</comment>
<name>A0A0F9VDR2_9ZZZZ</name>
<gene>
    <name evidence="2" type="ORF">LCGC14_0496650</name>
</gene>
<feature type="transmembrane region" description="Helical" evidence="1">
    <location>
        <begin position="73"/>
        <end position="94"/>
    </location>
</feature>
<sequence length="2370" mass="266465">MPLSGLNDYIPSLYSQVYANMYAATWAVFNDGIWRDVREQVGMITVAGIASSAAFLGVTSLMAAGLAATGVGALVAGAVFAVVYFLESTLLSAAKKRIQKEKESAQTYYRVDEERKNDLDLSEKSHGYEDAWEHIERHPSAKYVPVSGGEPGRRFTAQALAVPPKKLRLRVSELSKAEIELLMASIEPMASSKTDLWNKVIEAVEMLNKGRYTYTNLDFLLVSSELPSYNSKEHYQFSFGEENIRTGTYSEYPHNTLGYLDNEIEAVSNGLYDTIRPYNINGRPSYIFINSSDNQLTMPASALYQPVVISNERYNDLAGPGRKIPDGTISVDIKIGYLSDSATQGIDTTDLTYAEIKQGYKAKIPLFADEFKYPISKITMDVIAIKDSSEFILASGIEFNSQDYVIIGNTLYFFKAFDKSLLAVNNFLSIIMSVGGGVYDKLMSRINIDIPLVIPNIDAQVTYSTQQNEYSAIPSAYKLSVMERGPFGTSTENLVLDTTTSELARTALTQATSYLISDYFNVFTIAEQVARSQAEQDYTAKVTAISTFWSSLAMLPITVLTAGANAAITQASSTISRVLALTAAKYLAQLAFMVATEVFEELYIDTWIERQVTKLVKSLGGGDAAAEFWTSFACSFREVGMGAVSFALGGFRAPKIGPDLDIQQSLNQIVSDMSSQQSSSQLQQDQEALNAISEEIDRKLKQLQEKSSILSKMKTLLFKVGEIFMASHSFFAGSAGLFLTGFVGDIVTDFYFDTHLQKVRDKKNLKVLNQYKTQLGKISKILDLRIAATEDITRNPVPQTKNLNPSKITSQLKTTHVISSTDALIESMITKIKETSTKSSEIKAMSYIMTPGEEGSISFVSTSLNSLANAFEESAEVGEGDPVYIDINLVKHWIKDLTKETLIRDFGTEWITSKRFFTIENKLTFKGFLALIGVKKGFVLKFGEIALRPNMVFNGKKLVHNMLIEKVFEIVGYKNDPTSLAIQYATEEGTLKIEVDKEIFTTNNIQYILEKDALNDEQKEAFVDIIEKAAYTVNQQDITGFIELMKAKGSEDFVVKLKAHVDKMIHLIHSGQTGSNQILENARERFINIWMVSTKKNGEIILGRKIIENSNEWKYLKRQAETTFDEIVKNPWLNGNSRKKGLSLNKLKQSLYVTIIKELFDQNLPPNPKVSNRITKIRDLPLADKDIIIETMISGLDTIFEKGYNNKEGKPFDIYFQALLINNFHITTIRPDFNSHILMDFPIPSAVGYFDTGSFLEAKTSISLLAMNHISIVGQLSQSDLINLNENTNFRQIATEYNSEAVDKLLTGDIIYVKFDTDNSAFDGNGREWIFTSSEKGFIVYAIPSKNGNEFAADGRAGKNTRYISSKIGIDLLRNIFQSSVDKVGLNNLLKKTKVILNGPMFNDPNSNLKDLYNFGKQVLDDLSKRNGPDKRSGLSGYRKTTSISSWDKFSSSQNSKKAAFETLNKYIWKISGTENNFEDFILAAIELTTDDDLMKEAREHLSTEYGYGETDIDLDSILRGIIENGDKYYGPIYDKYGHAEYGTVLRGSIGTYFTSDEFFEEKGTHAIVFKIKDGIETHEVRKLQVVDGNPILKLSNDDIKNGYRIGVATKNKEGEFEFHENSVIAYNDRKTFGRFEFDLEANTIKDLGNDWYDNTDKWNFEKDSHGNNIGISMLNFLTTTYGGKSVLIDTRTDVTSQYLKFGLEYDYENRYFDDESWHIESEYNALSKIVPIKLYGVGKAKEIITREEFMEAVKYYLFYSDVLQVARSAKIPKEIRLTLNKLLGKLNTRHDISTGISSSRYPGSKLETGTTIEEFTDVINSILMTENDILDFFFETKRGVPSPTATLKQWIKFVRGRITNPNRIKSSNAEVENSLIWASEELDKLGTLDDGNGKEYYFSTEGAKNSELERGMRMLDVILNVIGDKTFRFLISHSIKYNGKNKQLKLGITNWGSAPHVSPFLSQFGFYPSEMISEGKHPPFIKDYNIQTSKISLYFGESLLYFPIRVNGEETRTHSNAYKLSFSPLSFLSDDTFLATSNIHRSIVKNLESEYSDYIEETSVEYSTMNSFLARSLVVYETTSSYFKQLRTQLNDMNSQAWKLAMTGTGQWDRFNAIRQAELYIRANMDSVRLTIENGIRSGDSIVKINIPIFPDLNLKLDILNTKADVFGTVNGINSPESILTINEKAIQDRIKIFKTAIQNRPGGAARFYIAADVKNYGLQYLSLTKEDDSLRRIFTDAIVGANNGIYFDVDIDDNQVLRQLAILSMSYINNGGEKAIVSLIMKDYGASMSDNALFILSGDKFLMDVYSHHIIHSSKFTRGYTNIEHDISGLFINSEDILTSIKNAKNAGNYIIFDIGHRSFQNQIFFNF</sequence>
<keyword evidence="1" id="KW-0812">Transmembrane</keyword>
<evidence type="ECO:0000313" key="2">
    <source>
        <dbReference type="EMBL" id="KKN63933.1"/>
    </source>
</evidence>